<dbReference type="GO" id="GO:0003785">
    <property type="term" value="F:actin monomer binding"/>
    <property type="evidence" value="ECO:0007669"/>
    <property type="project" value="TreeGrafter"/>
</dbReference>
<accession>F2U3D8</accession>
<dbReference type="SMART" id="SM00392">
    <property type="entry name" value="PROF"/>
    <property type="match status" value="1"/>
</dbReference>
<dbReference type="KEGG" id="sre:PTSG_02806"/>
<keyword evidence="5" id="KW-0206">Cytoskeleton</keyword>
<evidence type="ECO:0000256" key="5">
    <source>
        <dbReference type="ARBA" id="ARBA00023212"/>
    </source>
</evidence>
<gene>
    <name evidence="7" type="ORF">PTSG_02806</name>
</gene>
<reference evidence="7" key="1">
    <citation type="submission" date="2009-08" db="EMBL/GenBank/DDBJ databases">
        <title>Annotation of Salpingoeca rosetta.</title>
        <authorList>
            <consortium name="The Broad Institute Genome Sequencing Platform"/>
            <person name="Russ C."/>
            <person name="Cuomo C."/>
            <person name="Burger G."/>
            <person name="Gray M.W."/>
            <person name="Holland P.W.H."/>
            <person name="King N."/>
            <person name="Lang F.B.F."/>
            <person name="Roger A.J."/>
            <person name="Ruiz-Trillo I."/>
            <person name="Young S.K."/>
            <person name="Zeng Q."/>
            <person name="Gargeya S."/>
            <person name="Alvarado L."/>
            <person name="Berlin A."/>
            <person name="Chapman S.B."/>
            <person name="Chen Z."/>
            <person name="Freedman E."/>
            <person name="Gellesch M."/>
            <person name="Goldberg J."/>
            <person name="Griggs A."/>
            <person name="Gujja S."/>
            <person name="Heilman E."/>
            <person name="Heiman D."/>
            <person name="Howarth C."/>
            <person name="Mehta T."/>
            <person name="Neiman D."/>
            <person name="Pearson M."/>
            <person name="Roberts A."/>
            <person name="Saif S."/>
            <person name="Shea T."/>
            <person name="Shenoy N."/>
            <person name="Sisk P."/>
            <person name="Stolte C."/>
            <person name="Sykes S."/>
            <person name="White J."/>
            <person name="Yandava C."/>
            <person name="Haas B."/>
            <person name="Nusbaum C."/>
            <person name="Birren B."/>
        </authorList>
    </citation>
    <scope>NUCLEOTIDE SEQUENCE [LARGE SCALE GENOMIC DNA]</scope>
    <source>
        <strain evidence="7">ATCC 50818</strain>
    </source>
</reference>
<dbReference type="SUPFAM" id="SSF55770">
    <property type="entry name" value="Profilin (actin-binding protein)"/>
    <property type="match status" value="1"/>
</dbReference>
<evidence type="ECO:0000313" key="8">
    <source>
        <dbReference type="Proteomes" id="UP000007799"/>
    </source>
</evidence>
<dbReference type="InterPro" id="IPR036140">
    <property type="entry name" value="PFN_sf"/>
</dbReference>
<dbReference type="GeneID" id="16076901"/>
<dbReference type="RefSeq" id="XP_004996315.1">
    <property type="nucleotide sequence ID" value="XM_004996258.1"/>
</dbReference>
<evidence type="ECO:0000256" key="1">
    <source>
        <dbReference type="ARBA" id="ARBA00004245"/>
    </source>
</evidence>
<keyword evidence="8" id="KW-1185">Reference proteome</keyword>
<keyword evidence="4 6" id="KW-0009">Actin-binding</keyword>
<dbReference type="Pfam" id="PF00235">
    <property type="entry name" value="Profilin"/>
    <property type="match status" value="1"/>
</dbReference>
<dbReference type="STRING" id="946362.F2U3D8"/>
<dbReference type="AlphaFoldDB" id="F2U3D8"/>
<comment type="subcellular location">
    <subcellularLocation>
        <location evidence="1">Cytoplasm</location>
        <location evidence="1">Cytoskeleton</location>
    </subcellularLocation>
</comment>
<keyword evidence="3" id="KW-0963">Cytoplasm</keyword>
<dbReference type="CDD" id="cd00148">
    <property type="entry name" value="PROF"/>
    <property type="match status" value="1"/>
</dbReference>
<organism evidence="8">
    <name type="scientific">Salpingoeca rosetta (strain ATCC 50818 / BSB-021)</name>
    <dbReference type="NCBI Taxonomy" id="946362"/>
    <lineage>
        <taxon>Eukaryota</taxon>
        <taxon>Choanoflagellata</taxon>
        <taxon>Craspedida</taxon>
        <taxon>Salpingoecidae</taxon>
        <taxon>Salpingoeca</taxon>
    </lineage>
</organism>
<protein>
    <recommendedName>
        <fullName evidence="6">Profilin</fullName>
    </recommendedName>
</protein>
<sequence>MSWQSHVEALEANGHVTKVAIHGQDGNKWASSTDFDLNPDEVRSLIYAIDNEQAAALLPQHGVLVHATKYQYLRRDAGRSIYAKSRTGGAVVCKTTKAVIIATFENPISATDCVCDVERFADFLVSMQM</sequence>
<dbReference type="OMA" id="WASSTDF"/>
<dbReference type="PANTHER" id="PTHR11604">
    <property type="entry name" value="PROFILIN"/>
    <property type="match status" value="1"/>
</dbReference>
<dbReference type="eggNOG" id="KOG1755">
    <property type="taxonomic scope" value="Eukaryota"/>
</dbReference>
<evidence type="ECO:0000313" key="7">
    <source>
        <dbReference type="EMBL" id="EGD82132.1"/>
    </source>
</evidence>
<dbReference type="PANTHER" id="PTHR11604:SF0">
    <property type="entry name" value="PROFILIN"/>
    <property type="match status" value="1"/>
</dbReference>
<evidence type="ECO:0000256" key="4">
    <source>
        <dbReference type="ARBA" id="ARBA00023203"/>
    </source>
</evidence>
<dbReference type="OrthoDB" id="421374at2759"/>
<dbReference type="InParanoid" id="F2U3D8"/>
<dbReference type="EMBL" id="GL832960">
    <property type="protein sequence ID" value="EGD82132.1"/>
    <property type="molecule type" value="Genomic_DNA"/>
</dbReference>
<dbReference type="InterPro" id="IPR005455">
    <property type="entry name" value="PFN_euk"/>
</dbReference>
<evidence type="ECO:0000256" key="2">
    <source>
        <dbReference type="ARBA" id="ARBA00010058"/>
    </source>
</evidence>
<dbReference type="Gene3D" id="3.30.450.30">
    <property type="entry name" value="Dynein light chain 2a, cytoplasmic"/>
    <property type="match status" value="1"/>
</dbReference>
<dbReference type="PRINTS" id="PR01640">
    <property type="entry name" value="PROFILINPLNT"/>
</dbReference>
<proteinExistence type="inferred from homology"/>
<dbReference type="GO" id="GO:0005856">
    <property type="term" value="C:cytoskeleton"/>
    <property type="evidence" value="ECO:0007669"/>
    <property type="project" value="UniProtKB-SubCell"/>
</dbReference>
<comment type="similarity">
    <text evidence="2 6">Belongs to the profilin family.</text>
</comment>
<evidence type="ECO:0000256" key="3">
    <source>
        <dbReference type="ARBA" id="ARBA00022490"/>
    </source>
</evidence>
<dbReference type="GO" id="GO:0005938">
    <property type="term" value="C:cell cortex"/>
    <property type="evidence" value="ECO:0007669"/>
    <property type="project" value="TreeGrafter"/>
</dbReference>
<name>F2U3D8_SALR5</name>
<dbReference type="Proteomes" id="UP000007799">
    <property type="component" value="Unassembled WGS sequence"/>
</dbReference>
<evidence type="ECO:0000256" key="6">
    <source>
        <dbReference type="RuleBase" id="RU003909"/>
    </source>
</evidence>
<dbReference type="InterPro" id="IPR048278">
    <property type="entry name" value="PFN"/>
</dbReference>